<evidence type="ECO:0000313" key="5">
    <source>
        <dbReference type="EMBL" id="MFC5532172.1"/>
    </source>
</evidence>
<sequence>MEWFGSRKLRFVLTIVVAIGLMMGLAACSSSNNSDNDSAAAAGEAMPQQNAAVAFSEAKDVSNAPVDQMAVPSSAPEEPAAQENGDGSPPTVGGGIGPIADSDSGYGRKVIYQATLVMKVEKFETAEEQLMNLIHMTTGAYTLQFSDSRNPDETGANYVIKVPSQGFTSFLDGLKQIKTVHKERNVAGNDVTEEYVDLGARLKAKQTVEARLLSFMDKATRTDDLVQFSNELARVQEEIEQIKGRIRYLDQNVAFSTVSIRLYQSSGTAAYAEPEEEAKPKDFGDRVYDALSGSAKVLRQFGEGILVVLAALLPILIVASVIGIPAFFILRRRNAERKARAEDRRKQLNAHNLTLANNNDATDGESERIRPSVDTSTDTNLDDRTDR</sequence>
<keyword evidence="3" id="KW-0472">Membrane</keyword>
<accession>A0ABW0R8K3</accession>
<protein>
    <submittedName>
        <fullName evidence="5">DUF4349 domain-containing protein</fullName>
    </submittedName>
</protein>
<feature type="domain" description="DUF4349" evidence="4">
    <location>
        <begin position="108"/>
        <end position="324"/>
    </location>
</feature>
<feature type="transmembrane region" description="Helical" evidence="3">
    <location>
        <begin position="304"/>
        <end position="330"/>
    </location>
</feature>
<feature type="coiled-coil region" evidence="1">
    <location>
        <begin position="225"/>
        <end position="252"/>
    </location>
</feature>
<evidence type="ECO:0000256" key="1">
    <source>
        <dbReference type="SAM" id="Coils"/>
    </source>
</evidence>
<evidence type="ECO:0000313" key="6">
    <source>
        <dbReference type="Proteomes" id="UP001596108"/>
    </source>
</evidence>
<keyword evidence="6" id="KW-1185">Reference proteome</keyword>
<dbReference type="Pfam" id="PF14257">
    <property type="entry name" value="DUF4349"/>
    <property type="match status" value="1"/>
</dbReference>
<dbReference type="EMBL" id="JBHSNC010000057">
    <property type="protein sequence ID" value="MFC5532172.1"/>
    <property type="molecule type" value="Genomic_DNA"/>
</dbReference>
<dbReference type="InterPro" id="IPR025645">
    <property type="entry name" value="DUF4349"/>
</dbReference>
<evidence type="ECO:0000259" key="4">
    <source>
        <dbReference type="Pfam" id="PF14257"/>
    </source>
</evidence>
<feature type="region of interest" description="Disordered" evidence="2">
    <location>
        <begin position="341"/>
        <end position="387"/>
    </location>
</feature>
<keyword evidence="1" id="KW-0175">Coiled coil</keyword>
<feature type="compositionally biased region" description="Low complexity" evidence="2">
    <location>
        <begin position="72"/>
        <end position="81"/>
    </location>
</feature>
<proteinExistence type="predicted"/>
<dbReference type="RefSeq" id="WP_378114144.1">
    <property type="nucleotide sequence ID" value="NZ_JBHSNC010000057.1"/>
</dbReference>
<evidence type="ECO:0000256" key="2">
    <source>
        <dbReference type="SAM" id="MobiDB-lite"/>
    </source>
</evidence>
<comment type="caution">
    <text evidence="5">The sequence shown here is derived from an EMBL/GenBank/DDBJ whole genome shotgun (WGS) entry which is preliminary data.</text>
</comment>
<dbReference type="PROSITE" id="PS51257">
    <property type="entry name" value="PROKAR_LIPOPROTEIN"/>
    <property type="match status" value="1"/>
</dbReference>
<name>A0ABW0R8K3_9BACL</name>
<evidence type="ECO:0000256" key="3">
    <source>
        <dbReference type="SAM" id="Phobius"/>
    </source>
</evidence>
<feature type="region of interest" description="Disordered" evidence="2">
    <location>
        <begin position="67"/>
        <end position="100"/>
    </location>
</feature>
<dbReference type="Proteomes" id="UP001596108">
    <property type="component" value="Unassembled WGS sequence"/>
</dbReference>
<organism evidence="5 6">
    <name type="scientific">Cohnella yongneupensis</name>
    <dbReference type="NCBI Taxonomy" id="425006"/>
    <lineage>
        <taxon>Bacteria</taxon>
        <taxon>Bacillati</taxon>
        <taxon>Bacillota</taxon>
        <taxon>Bacilli</taxon>
        <taxon>Bacillales</taxon>
        <taxon>Paenibacillaceae</taxon>
        <taxon>Cohnella</taxon>
    </lineage>
</organism>
<keyword evidence="3" id="KW-1133">Transmembrane helix</keyword>
<feature type="compositionally biased region" description="Low complexity" evidence="2">
    <location>
        <begin position="349"/>
        <end position="361"/>
    </location>
</feature>
<keyword evidence="3" id="KW-0812">Transmembrane</keyword>
<gene>
    <name evidence="5" type="ORF">ACFPQ4_22365</name>
</gene>
<reference evidence="6" key="1">
    <citation type="journal article" date="2019" name="Int. J. Syst. Evol. Microbiol.">
        <title>The Global Catalogue of Microorganisms (GCM) 10K type strain sequencing project: providing services to taxonomists for standard genome sequencing and annotation.</title>
        <authorList>
            <consortium name="The Broad Institute Genomics Platform"/>
            <consortium name="The Broad Institute Genome Sequencing Center for Infectious Disease"/>
            <person name="Wu L."/>
            <person name="Ma J."/>
        </authorList>
    </citation>
    <scope>NUCLEOTIDE SEQUENCE [LARGE SCALE GENOMIC DNA]</scope>
    <source>
        <strain evidence="6">CGMCC 1.18578</strain>
    </source>
</reference>